<name>A0A1G9PTN0_9SPHI</name>
<dbReference type="OrthoDB" id="9806179at2"/>
<protein>
    <submittedName>
        <fullName evidence="4">Thioredoxin reductase</fullName>
    </submittedName>
</protein>
<evidence type="ECO:0000256" key="1">
    <source>
        <dbReference type="ARBA" id="ARBA00022630"/>
    </source>
</evidence>
<dbReference type="InterPro" id="IPR036188">
    <property type="entry name" value="FAD/NAD-bd_sf"/>
</dbReference>
<keyword evidence="2" id="KW-0560">Oxidoreductase</keyword>
<dbReference type="EMBL" id="FNGY01000002">
    <property type="protein sequence ID" value="SDM02114.1"/>
    <property type="molecule type" value="Genomic_DNA"/>
</dbReference>
<evidence type="ECO:0000313" key="5">
    <source>
        <dbReference type="Proteomes" id="UP000183200"/>
    </source>
</evidence>
<reference evidence="5" key="1">
    <citation type="submission" date="2016-10" db="EMBL/GenBank/DDBJ databases">
        <authorList>
            <person name="Varghese N."/>
            <person name="Submissions S."/>
        </authorList>
    </citation>
    <scope>NUCLEOTIDE SEQUENCE [LARGE SCALE GENOMIC DNA]</scope>
    <source>
        <strain evidence="5">DSM 19110</strain>
    </source>
</reference>
<dbReference type="PRINTS" id="PR00469">
    <property type="entry name" value="PNDRDTASEII"/>
</dbReference>
<keyword evidence="5" id="KW-1185">Reference proteome</keyword>
<gene>
    <name evidence="4" type="ORF">SAMN05421820_102759</name>
</gene>
<dbReference type="GO" id="GO:0016491">
    <property type="term" value="F:oxidoreductase activity"/>
    <property type="evidence" value="ECO:0007669"/>
    <property type="project" value="UniProtKB-KW"/>
</dbReference>
<evidence type="ECO:0000313" key="4">
    <source>
        <dbReference type="EMBL" id="SDM02114.1"/>
    </source>
</evidence>
<keyword evidence="1" id="KW-0285">Flavoprotein</keyword>
<dbReference type="PANTHER" id="PTHR48105">
    <property type="entry name" value="THIOREDOXIN REDUCTASE 1-RELATED-RELATED"/>
    <property type="match status" value="1"/>
</dbReference>
<evidence type="ECO:0000259" key="3">
    <source>
        <dbReference type="Pfam" id="PF07992"/>
    </source>
</evidence>
<evidence type="ECO:0000256" key="2">
    <source>
        <dbReference type="ARBA" id="ARBA00023002"/>
    </source>
</evidence>
<dbReference type="SUPFAM" id="SSF51905">
    <property type="entry name" value="FAD/NAD(P)-binding domain"/>
    <property type="match status" value="1"/>
</dbReference>
<dbReference type="Gene3D" id="3.50.50.60">
    <property type="entry name" value="FAD/NAD(P)-binding domain"/>
    <property type="match status" value="2"/>
</dbReference>
<dbReference type="InterPro" id="IPR050097">
    <property type="entry name" value="Ferredoxin-NADP_redctase_2"/>
</dbReference>
<dbReference type="Pfam" id="PF07992">
    <property type="entry name" value="Pyr_redox_2"/>
    <property type="match status" value="1"/>
</dbReference>
<dbReference type="InterPro" id="IPR023753">
    <property type="entry name" value="FAD/NAD-binding_dom"/>
</dbReference>
<dbReference type="STRING" id="430522.BFS30_18510"/>
<dbReference type="PRINTS" id="PR00368">
    <property type="entry name" value="FADPNR"/>
</dbReference>
<dbReference type="RefSeq" id="WP_074605577.1">
    <property type="nucleotide sequence ID" value="NZ_FNGY01000002.1"/>
</dbReference>
<sequence length="302" mass="32907">MEIKNPLEVIIIGGSYAGLSAAMTLGRAMRKVLVIDSGKPCNAQTPHSHNFITHDGETPAEITGKAKAEVLKYPTVEFLNDRVISAQKSGLCFELKTESGKKLSAKKLVFATGLKDRMPEIAGFAACWGISVIHCPYCHGYEVRHQKTAILANGNDALHFAQVLSNWTKELVLFTNGLISLDPDQQAQLTKHGISWIETPVSQLIHSDGQIKHLVLSDGQEHAFNVMYARIPFDQHSSLPQELGCTLTEHGFLQVDELQHTSISGIYAAGDNATMLRAVSQAVAAGMRAGAAINYDLIMESW</sequence>
<accession>A0A1G9PTN0</accession>
<dbReference type="Proteomes" id="UP000183200">
    <property type="component" value="Unassembled WGS sequence"/>
</dbReference>
<organism evidence="4 5">
    <name type="scientific">Pedobacter steynii</name>
    <dbReference type="NCBI Taxonomy" id="430522"/>
    <lineage>
        <taxon>Bacteria</taxon>
        <taxon>Pseudomonadati</taxon>
        <taxon>Bacteroidota</taxon>
        <taxon>Sphingobacteriia</taxon>
        <taxon>Sphingobacteriales</taxon>
        <taxon>Sphingobacteriaceae</taxon>
        <taxon>Pedobacter</taxon>
    </lineage>
</organism>
<dbReference type="AlphaFoldDB" id="A0A1G9PTN0"/>
<feature type="domain" description="FAD/NAD(P)-binding" evidence="3">
    <location>
        <begin position="8"/>
        <end position="286"/>
    </location>
</feature>
<proteinExistence type="predicted"/>